<comment type="caution">
    <text evidence="2">The sequence shown here is derived from an EMBL/GenBank/DDBJ whole genome shotgun (WGS) entry which is preliminary data.</text>
</comment>
<reference evidence="2 3" key="1">
    <citation type="submission" date="2021-03" db="EMBL/GenBank/DDBJ databases">
        <title>Sequencing the genomes of 1000 actinobacteria strains.</title>
        <authorList>
            <person name="Klenk H.-P."/>
        </authorList>
    </citation>
    <scope>NUCLEOTIDE SEQUENCE [LARGE SCALE GENOMIC DNA]</scope>
    <source>
        <strain evidence="2 3">DSM 44580</strain>
    </source>
</reference>
<protein>
    <recommendedName>
        <fullName evidence="4">Secreted protein</fullName>
    </recommendedName>
</protein>
<name>A0ABS5ARJ2_9PSEU</name>
<keyword evidence="3" id="KW-1185">Reference proteome</keyword>
<dbReference type="Proteomes" id="UP001519363">
    <property type="component" value="Unassembled WGS sequence"/>
</dbReference>
<sequence length="85" mass="8956">MSALVVVALVTTMMAAPMLSFRDRRRGVVPDVDREKAGSGVQGPGSAARGNAADPARTPGGVRPVLPWGWRWRSPGAGVSEVFRV</sequence>
<organism evidence="2 3">
    <name type="scientific">Crossiella equi</name>
    <dbReference type="NCBI Taxonomy" id="130796"/>
    <lineage>
        <taxon>Bacteria</taxon>
        <taxon>Bacillati</taxon>
        <taxon>Actinomycetota</taxon>
        <taxon>Actinomycetes</taxon>
        <taxon>Pseudonocardiales</taxon>
        <taxon>Pseudonocardiaceae</taxon>
        <taxon>Crossiella</taxon>
    </lineage>
</organism>
<evidence type="ECO:0000256" key="1">
    <source>
        <dbReference type="SAM" id="MobiDB-lite"/>
    </source>
</evidence>
<feature type="region of interest" description="Disordered" evidence="1">
    <location>
        <begin position="29"/>
        <end position="60"/>
    </location>
</feature>
<dbReference type="EMBL" id="JAGIOO010000001">
    <property type="protein sequence ID" value="MBP2478862.1"/>
    <property type="molecule type" value="Genomic_DNA"/>
</dbReference>
<gene>
    <name evidence="2" type="ORF">JOF53_007734</name>
</gene>
<accession>A0ABS5ARJ2</accession>
<evidence type="ECO:0000313" key="3">
    <source>
        <dbReference type="Proteomes" id="UP001519363"/>
    </source>
</evidence>
<evidence type="ECO:0008006" key="4">
    <source>
        <dbReference type="Google" id="ProtNLM"/>
    </source>
</evidence>
<evidence type="ECO:0000313" key="2">
    <source>
        <dbReference type="EMBL" id="MBP2478862.1"/>
    </source>
</evidence>
<dbReference type="RefSeq" id="WP_209707656.1">
    <property type="nucleotide sequence ID" value="NZ_JAGIOO010000001.1"/>
</dbReference>
<proteinExistence type="predicted"/>